<keyword evidence="2" id="KW-1185">Reference proteome</keyword>
<feature type="non-terminal residue" evidence="1">
    <location>
        <position position="1"/>
    </location>
</feature>
<reference evidence="1 2" key="1">
    <citation type="submission" date="2020-09" db="EMBL/GenBank/DDBJ databases">
        <title>De no assembly of potato wild relative species, Solanum commersonii.</title>
        <authorList>
            <person name="Cho K."/>
        </authorList>
    </citation>
    <scope>NUCLEOTIDE SEQUENCE [LARGE SCALE GENOMIC DNA]</scope>
    <source>
        <strain evidence="1">LZ3.2</strain>
        <tissue evidence="1">Leaf</tissue>
    </source>
</reference>
<gene>
    <name evidence="1" type="ORF">H5410_001008</name>
</gene>
<dbReference type="AlphaFoldDB" id="A0A9J6AYI2"/>
<evidence type="ECO:0000313" key="1">
    <source>
        <dbReference type="EMBL" id="KAG5629291.1"/>
    </source>
</evidence>
<comment type="caution">
    <text evidence="1">The sequence shown here is derived from an EMBL/GenBank/DDBJ whole genome shotgun (WGS) entry which is preliminary data.</text>
</comment>
<dbReference type="Proteomes" id="UP000824120">
    <property type="component" value="Chromosome 1"/>
</dbReference>
<accession>A0A9J6AYI2</accession>
<name>A0A9J6AYI2_SOLCO</name>
<dbReference type="EMBL" id="JACXVP010000001">
    <property type="protein sequence ID" value="KAG5629291.1"/>
    <property type="molecule type" value="Genomic_DNA"/>
</dbReference>
<sequence>KKTVLQIWDKHNSIQDTCINYKRCPIHFTLISSPWLLEFAYNSSACCLLCSQT</sequence>
<protein>
    <submittedName>
        <fullName evidence="1">Uncharacterized protein</fullName>
    </submittedName>
</protein>
<organism evidence="1 2">
    <name type="scientific">Solanum commersonii</name>
    <name type="common">Commerson's wild potato</name>
    <name type="synonym">Commerson's nightshade</name>
    <dbReference type="NCBI Taxonomy" id="4109"/>
    <lineage>
        <taxon>Eukaryota</taxon>
        <taxon>Viridiplantae</taxon>
        <taxon>Streptophyta</taxon>
        <taxon>Embryophyta</taxon>
        <taxon>Tracheophyta</taxon>
        <taxon>Spermatophyta</taxon>
        <taxon>Magnoliopsida</taxon>
        <taxon>eudicotyledons</taxon>
        <taxon>Gunneridae</taxon>
        <taxon>Pentapetalae</taxon>
        <taxon>asterids</taxon>
        <taxon>lamiids</taxon>
        <taxon>Solanales</taxon>
        <taxon>Solanaceae</taxon>
        <taxon>Solanoideae</taxon>
        <taxon>Solaneae</taxon>
        <taxon>Solanum</taxon>
    </lineage>
</organism>
<proteinExistence type="predicted"/>
<evidence type="ECO:0000313" key="2">
    <source>
        <dbReference type="Proteomes" id="UP000824120"/>
    </source>
</evidence>